<feature type="domain" description="VWFA" evidence="1">
    <location>
        <begin position="68"/>
        <end position="102"/>
    </location>
</feature>
<feature type="domain" description="VWFA" evidence="1">
    <location>
        <begin position="111"/>
        <end position="195"/>
    </location>
</feature>
<name>A0A9N8VMD6_FUNMO</name>
<comment type="caution">
    <text evidence="2">The sequence shown here is derived from an EMBL/GenBank/DDBJ whole genome shotgun (WGS) entry which is preliminary data.</text>
</comment>
<sequence>MTSVITNIESPSHLISCEININENPKVSRITLGGQISYLDKDFILVIKNLGLDPRAFIEYDPDKDTLSGSMDGSLIQKVSSALELFIQSLSEDCYFNIVSFAFLLARNMIANYGRTEIYQVLKWIFDNKRTNLPTAVFLIMDGNVWNVEEISRLIRNNVKKYEVKLRLFALRVNNNVSSNLIGTVACNNKGYVQFVTDMKRMDK</sequence>
<organism evidence="2 3">
    <name type="scientific">Funneliformis mosseae</name>
    <name type="common">Endomycorrhizal fungus</name>
    <name type="synonym">Glomus mosseae</name>
    <dbReference type="NCBI Taxonomy" id="27381"/>
    <lineage>
        <taxon>Eukaryota</taxon>
        <taxon>Fungi</taxon>
        <taxon>Fungi incertae sedis</taxon>
        <taxon>Mucoromycota</taxon>
        <taxon>Glomeromycotina</taxon>
        <taxon>Glomeromycetes</taxon>
        <taxon>Glomerales</taxon>
        <taxon>Glomeraceae</taxon>
        <taxon>Funneliformis</taxon>
    </lineage>
</organism>
<reference evidence="2" key="1">
    <citation type="submission" date="2021-06" db="EMBL/GenBank/DDBJ databases">
        <authorList>
            <person name="Kallberg Y."/>
            <person name="Tangrot J."/>
            <person name="Rosling A."/>
        </authorList>
    </citation>
    <scope>NUCLEOTIDE SEQUENCE</scope>
    <source>
        <strain evidence="2">87-6 pot B 2015</strain>
    </source>
</reference>
<dbReference type="AlphaFoldDB" id="A0A9N8VMD6"/>
<dbReference type="EMBL" id="CAJVPP010000197">
    <property type="protein sequence ID" value="CAG8454365.1"/>
    <property type="molecule type" value="Genomic_DNA"/>
</dbReference>
<protein>
    <submittedName>
        <fullName evidence="2">14502_t:CDS:1</fullName>
    </submittedName>
</protein>
<dbReference type="PANTHER" id="PTHR45737:SF6">
    <property type="entry name" value="VON WILLEBRAND FACTOR A DOMAIN-CONTAINING PROTEIN 5A"/>
    <property type="match status" value="1"/>
</dbReference>
<evidence type="ECO:0000259" key="1">
    <source>
        <dbReference type="Pfam" id="PF13768"/>
    </source>
</evidence>
<dbReference type="InterPro" id="IPR002035">
    <property type="entry name" value="VWF_A"/>
</dbReference>
<keyword evidence="3" id="KW-1185">Reference proteome</keyword>
<evidence type="ECO:0000313" key="2">
    <source>
        <dbReference type="EMBL" id="CAG8454365.1"/>
    </source>
</evidence>
<dbReference type="InterPro" id="IPR036465">
    <property type="entry name" value="vWFA_dom_sf"/>
</dbReference>
<proteinExistence type="predicted"/>
<dbReference type="SUPFAM" id="SSF53300">
    <property type="entry name" value="vWA-like"/>
    <property type="match status" value="1"/>
</dbReference>
<accession>A0A9N8VMD6</accession>
<gene>
    <name evidence="2" type="ORF">FMOSSE_LOCUS1700</name>
</gene>
<dbReference type="Proteomes" id="UP000789375">
    <property type="component" value="Unassembled WGS sequence"/>
</dbReference>
<dbReference type="Pfam" id="PF13768">
    <property type="entry name" value="VWA_3"/>
    <property type="match status" value="2"/>
</dbReference>
<evidence type="ECO:0000313" key="3">
    <source>
        <dbReference type="Proteomes" id="UP000789375"/>
    </source>
</evidence>
<dbReference type="PANTHER" id="PTHR45737">
    <property type="entry name" value="VON WILLEBRAND FACTOR A DOMAIN-CONTAINING PROTEIN 5A"/>
    <property type="match status" value="1"/>
</dbReference>